<comment type="caution">
    <text evidence="1">The sequence shown here is derived from an EMBL/GenBank/DDBJ whole genome shotgun (WGS) entry which is preliminary data.</text>
</comment>
<dbReference type="Proteomes" id="UP001515660">
    <property type="component" value="Unassembled WGS sequence"/>
</dbReference>
<dbReference type="RefSeq" id="WP_166404437.1">
    <property type="nucleotide sequence ID" value="NZ_JAANHS010000024.1"/>
</dbReference>
<protein>
    <submittedName>
        <fullName evidence="1">Antifreeze protein</fullName>
    </submittedName>
</protein>
<gene>
    <name evidence="1" type="ORF">G8O29_17130</name>
</gene>
<accession>A0ABX0GD40</accession>
<dbReference type="EMBL" id="JAANHS010000024">
    <property type="protein sequence ID" value="NHB78436.1"/>
    <property type="molecule type" value="Genomic_DNA"/>
</dbReference>
<organism evidence="1 2">
    <name type="scientific">Rhodobacter calidifons</name>
    <dbReference type="NCBI Taxonomy" id="2715277"/>
    <lineage>
        <taxon>Bacteria</taxon>
        <taxon>Pseudomonadati</taxon>
        <taxon>Pseudomonadota</taxon>
        <taxon>Alphaproteobacteria</taxon>
        <taxon>Rhodobacterales</taxon>
        <taxon>Rhodobacter group</taxon>
        <taxon>Rhodobacter</taxon>
    </lineage>
</organism>
<reference evidence="1 2" key="1">
    <citation type="journal article" date="2022" name="Microorganisms">
        <title>Genome Sequence and Characterization of a Xanthorhodopsin-Containing, Aerobic Anoxygenic Phototrophic Rhodobacter Species, Isolated from Mesophilic Conditions at Yellowstone National Park.</title>
        <authorList>
            <person name="Kyndt J.A."/>
            <person name="Robertson S."/>
            <person name="Shoffstall I.B."/>
            <person name="Ramaley R.F."/>
            <person name="Meyer T.E."/>
        </authorList>
    </citation>
    <scope>NUCLEOTIDE SEQUENCE [LARGE SCALE GENOMIC DNA]</scope>
    <source>
        <strain evidence="1 2">M37P</strain>
    </source>
</reference>
<proteinExistence type="predicted"/>
<sequence>MYPMMTPARMISLSLKTGMMLMEAQMVIGMRMMGMMGMWRVHPSENARMSSEKVAAANASAVAASKAIMAGKPPAVIAEAALKPIARRTRSNVKRLAARGPGKP</sequence>
<evidence type="ECO:0000313" key="2">
    <source>
        <dbReference type="Proteomes" id="UP001515660"/>
    </source>
</evidence>
<evidence type="ECO:0000313" key="1">
    <source>
        <dbReference type="EMBL" id="NHB78436.1"/>
    </source>
</evidence>
<keyword evidence="2" id="KW-1185">Reference proteome</keyword>
<name>A0ABX0GD40_9RHOB</name>